<evidence type="ECO:0000256" key="1">
    <source>
        <dbReference type="ARBA" id="ARBA00022649"/>
    </source>
</evidence>
<name>A0A521G242_9BACT</name>
<sequence length="92" mass="11238">MYRIFETEGFVHSLEQNFGGQQEKIKKKLRQYVYQQLKTAPAFGPNIKRLREWEPPTWRYRIGDYRFFYEIDEEEKIVSMTLAAHRSAAYRR</sequence>
<protein>
    <submittedName>
        <fullName evidence="2">mRNA interferase RelE/StbE</fullName>
    </submittedName>
</protein>
<dbReference type="EMBL" id="NQJD01000014">
    <property type="protein sequence ID" value="TAA74931.1"/>
    <property type="molecule type" value="Genomic_DNA"/>
</dbReference>
<keyword evidence="3" id="KW-1185">Reference proteome</keyword>
<proteinExistence type="predicted"/>
<comment type="caution">
    <text evidence="2">The sequence shown here is derived from an EMBL/GenBank/DDBJ whole genome shotgun (WGS) entry which is preliminary data.</text>
</comment>
<dbReference type="AlphaFoldDB" id="A0A521G242"/>
<dbReference type="SUPFAM" id="SSF143011">
    <property type="entry name" value="RelE-like"/>
    <property type="match status" value="1"/>
</dbReference>
<keyword evidence="1" id="KW-1277">Toxin-antitoxin system</keyword>
<dbReference type="InterPro" id="IPR007712">
    <property type="entry name" value="RelE/ParE_toxin"/>
</dbReference>
<organism evidence="2 3">
    <name type="scientific">Candidatus Electronema aureum</name>
    <dbReference type="NCBI Taxonomy" id="2005002"/>
    <lineage>
        <taxon>Bacteria</taxon>
        <taxon>Pseudomonadati</taxon>
        <taxon>Thermodesulfobacteriota</taxon>
        <taxon>Desulfobulbia</taxon>
        <taxon>Desulfobulbales</taxon>
        <taxon>Desulfobulbaceae</taxon>
        <taxon>Candidatus Electronema</taxon>
    </lineage>
</organism>
<evidence type="ECO:0000313" key="3">
    <source>
        <dbReference type="Proteomes" id="UP000316238"/>
    </source>
</evidence>
<gene>
    <name evidence="2" type="ORF">CDV28_11416</name>
</gene>
<dbReference type="Proteomes" id="UP000316238">
    <property type="component" value="Unassembled WGS sequence"/>
</dbReference>
<accession>A0A521G242</accession>
<dbReference type="InterPro" id="IPR035093">
    <property type="entry name" value="RelE/ParE_toxin_dom_sf"/>
</dbReference>
<dbReference type="Gene3D" id="3.30.2310.20">
    <property type="entry name" value="RelE-like"/>
    <property type="match status" value="1"/>
</dbReference>
<evidence type="ECO:0000313" key="2">
    <source>
        <dbReference type="EMBL" id="TAA74931.1"/>
    </source>
</evidence>
<reference evidence="2" key="1">
    <citation type="submission" date="2017-07" db="EMBL/GenBank/DDBJ databases">
        <title>The cable genome - Insights into the physiology and evolution of filamentous bacteria capable of sulfide oxidation via long distance electron transfer.</title>
        <authorList>
            <person name="Thorup C."/>
            <person name="Bjerg J.T."/>
            <person name="Schreiber L."/>
            <person name="Nielsen L.P."/>
            <person name="Kjeldsen K.U."/>
            <person name="Boesen T."/>
            <person name="Boggild A."/>
            <person name="Meysman F."/>
            <person name="Geelhoed J."/>
            <person name="Schramm A."/>
        </authorList>
    </citation>
    <scope>NUCLEOTIDE SEQUENCE [LARGE SCALE GENOMIC DNA]</scope>
    <source>
        <strain evidence="2">GS</strain>
    </source>
</reference>
<dbReference type="Pfam" id="PF05016">
    <property type="entry name" value="ParE_toxin"/>
    <property type="match status" value="1"/>
</dbReference>